<dbReference type="EMBL" id="JABAYA010000023">
    <property type="protein sequence ID" value="KAF7729618.1"/>
    <property type="molecule type" value="Genomic_DNA"/>
</dbReference>
<organism evidence="3 4">
    <name type="scientific">Apophysomyces ossiformis</name>
    <dbReference type="NCBI Taxonomy" id="679940"/>
    <lineage>
        <taxon>Eukaryota</taxon>
        <taxon>Fungi</taxon>
        <taxon>Fungi incertae sedis</taxon>
        <taxon>Mucoromycota</taxon>
        <taxon>Mucoromycotina</taxon>
        <taxon>Mucoromycetes</taxon>
        <taxon>Mucorales</taxon>
        <taxon>Mucorineae</taxon>
        <taxon>Mucoraceae</taxon>
        <taxon>Apophysomyces</taxon>
    </lineage>
</organism>
<dbReference type="InterPro" id="IPR051213">
    <property type="entry name" value="START_lipid_transfer"/>
</dbReference>
<evidence type="ECO:0000256" key="1">
    <source>
        <dbReference type="SAM" id="MobiDB-lite"/>
    </source>
</evidence>
<proteinExistence type="predicted"/>
<feature type="region of interest" description="Disordered" evidence="1">
    <location>
        <begin position="277"/>
        <end position="296"/>
    </location>
</feature>
<dbReference type="Pfam" id="PF18564">
    <property type="entry name" value="Glyco_hydro_5_C"/>
    <property type="match status" value="1"/>
</dbReference>
<name>A0A8H7BQ88_9FUNG</name>
<dbReference type="SUPFAM" id="SSF55961">
    <property type="entry name" value="Bet v1-like"/>
    <property type="match status" value="2"/>
</dbReference>
<dbReference type="GO" id="GO:0005737">
    <property type="term" value="C:cytoplasm"/>
    <property type="evidence" value="ECO:0007669"/>
    <property type="project" value="UniProtKB-ARBA"/>
</dbReference>
<feature type="domain" description="START" evidence="2">
    <location>
        <begin position="62"/>
        <end position="234"/>
    </location>
</feature>
<dbReference type="PANTHER" id="PTHR19308">
    <property type="entry name" value="PHOSPHATIDYLCHOLINE TRANSFER PROTEIN"/>
    <property type="match status" value="1"/>
</dbReference>
<dbReference type="Gene3D" id="3.30.530.20">
    <property type="match status" value="2"/>
</dbReference>
<dbReference type="CDD" id="cd00177">
    <property type="entry name" value="START"/>
    <property type="match status" value="1"/>
</dbReference>
<evidence type="ECO:0000313" key="3">
    <source>
        <dbReference type="EMBL" id="KAF7729618.1"/>
    </source>
</evidence>
<reference evidence="3" key="1">
    <citation type="submission" date="2020-01" db="EMBL/GenBank/DDBJ databases">
        <title>Genome Sequencing of Three Apophysomyces-Like Fungal Strains Confirms a Novel Fungal Genus in the Mucoromycota with divergent Burkholderia-like Endosymbiotic Bacteria.</title>
        <authorList>
            <person name="Stajich J.E."/>
            <person name="Macias A.M."/>
            <person name="Carter-House D."/>
            <person name="Lovett B."/>
            <person name="Kasson L.R."/>
            <person name="Berry K."/>
            <person name="Grigoriev I."/>
            <person name="Chang Y."/>
            <person name="Spatafora J."/>
            <person name="Kasson M.T."/>
        </authorList>
    </citation>
    <scope>NUCLEOTIDE SEQUENCE</scope>
    <source>
        <strain evidence="3">NRRL A-21654</strain>
    </source>
</reference>
<dbReference type="AlphaFoldDB" id="A0A8H7BQ88"/>
<accession>A0A8H7BQ88</accession>
<feature type="compositionally biased region" description="Polar residues" evidence="1">
    <location>
        <begin position="280"/>
        <end position="296"/>
    </location>
</feature>
<dbReference type="Proteomes" id="UP000605846">
    <property type="component" value="Unassembled WGS sequence"/>
</dbReference>
<keyword evidence="4" id="KW-1185">Reference proteome</keyword>
<dbReference type="InterPro" id="IPR023393">
    <property type="entry name" value="START-like_dom_sf"/>
</dbReference>
<dbReference type="PROSITE" id="PS50848">
    <property type="entry name" value="START"/>
    <property type="match status" value="1"/>
</dbReference>
<dbReference type="GO" id="GO:0008289">
    <property type="term" value="F:lipid binding"/>
    <property type="evidence" value="ECO:0007669"/>
    <property type="project" value="InterPro"/>
</dbReference>
<evidence type="ECO:0000313" key="4">
    <source>
        <dbReference type="Proteomes" id="UP000605846"/>
    </source>
</evidence>
<gene>
    <name evidence="3" type="ORF">EC973_003991</name>
</gene>
<comment type="caution">
    <text evidence="3">The sequence shown here is derived from an EMBL/GenBank/DDBJ whole genome shotgun (WGS) entry which is preliminary data.</text>
</comment>
<sequence>MPSPFSKFNAIFSDDEDEPPQRPLPSLVSVSSGFIDPLLSSAAYHIHQAENALMTLKQVVTEDGWKKALKHKSGVVVHMKPGVSKTDKTPIFKGEAIIQGFSPQSIFYIVGMRRLWDEQYDDGNLVENLNDTTSLTYEVTKPTATSKPRDLSLVEKIECTPSGSIIFACTSVETPRIPRIQGRVRSQIKLQGWIFEPLRGGTTPATRVTYVIQENMKGWVPAFAKKSLARRPLVIAQVNDYLQKKAERMRLQHKPSHGSLRSNTNKRPSIMRSNHLEHPTVNSISPTPSQGSILMQSGHNAAPKKHITFANNKGYTPESLVDSAFDPGSQVEKFPAVPPLPTKPLSSTRHLYSSHRHPNKKTKCIDTLKRLSASLDDWTFLEDVDDIQSYGYNGYKRYDCVIECGLSAEQLCSVVHCFGARKIWDEQFKEGHIVERFSQKDYLVHWTFREGDVCAITSIETNSTTGAIYTASTSVLDSQVPPSDCRRSIDLFGWAFLPAFDERGRPQRVHVTFISSHEASLCVAGIRKYIQQFGYPPYIRRVAGKVIRENFVHETAAYQMTYIAKHEPSSSYRARKPGNTSSTWCTDIRYHKAMYVQGFDVVVSPPEGTRVQLIQDTNCIKIYTVHSEMEGKHVMVELTRRKEADGKITCNGLIASVETREDEHKAIDRGPSPVQSQVLPGSYVEPPLANLPEIPKGYVLVPQQQSNSIIILSDELTFNGQQLAVVFIAMMLSYYMGKFACVC</sequence>
<dbReference type="PANTHER" id="PTHR19308:SF14">
    <property type="entry name" value="START DOMAIN-CONTAINING PROTEIN"/>
    <property type="match status" value="1"/>
</dbReference>
<dbReference type="OrthoDB" id="196858at2759"/>
<feature type="region of interest" description="Disordered" evidence="1">
    <location>
        <begin position="249"/>
        <end position="270"/>
    </location>
</feature>
<dbReference type="InterPro" id="IPR041036">
    <property type="entry name" value="GH5_C"/>
</dbReference>
<dbReference type="SMART" id="SM00234">
    <property type="entry name" value="START"/>
    <property type="match status" value="1"/>
</dbReference>
<protein>
    <recommendedName>
        <fullName evidence="2">START domain-containing protein</fullName>
    </recommendedName>
</protein>
<evidence type="ECO:0000259" key="2">
    <source>
        <dbReference type="PROSITE" id="PS50848"/>
    </source>
</evidence>
<dbReference type="Pfam" id="PF01852">
    <property type="entry name" value="START"/>
    <property type="match status" value="1"/>
</dbReference>
<dbReference type="InterPro" id="IPR002913">
    <property type="entry name" value="START_lipid-bd_dom"/>
</dbReference>